<dbReference type="OrthoDB" id="1430233at2"/>
<proteinExistence type="predicted"/>
<accession>A0A5C7B7T7</accession>
<dbReference type="Proteomes" id="UP000321938">
    <property type="component" value="Unassembled WGS sequence"/>
</dbReference>
<evidence type="ECO:0000313" key="3">
    <source>
        <dbReference type="Proteomes" id="UP000321938"/>
    </source>
</evidence>
<reference evidence="2 3" key="1">
    <citation type="submission" date="2019-08" db="EMBL/GenBank/DDBJ databases">
        <title>Genome of Psychroserpens burtonensis ACAM 167.</title>
        <authorList>
            <person name="Bowman J.P."/>
        </authorList>
    </citation>
    <scope>NUCLEOTIDE SEQUENCE [LARGE SCALE GENOMIC DNA]</scope>
    <source>
        <strain evidence="2 3">ACAM 167</strain>
    </source>
</reference>
<sequence>MKKLFILLFLIVLTSCSSIYVNYDYDKTTNFKSYKTYNYFSDVNTGMSELDSKRLFKALDSALLSRGYMVSETPDFLIDIKSIEFQQARGSTVGVGVGGVGNNVGGGLSIGLPIGQTKLGREIIFDFVDESNDALFWQAVSESNFKLNASPEKREALFIAIVEKVLKGFPPEIK</sequence>
<dbReference type="RefSeq" id="WP_028871076.1">
    <property type="nucleotide sequence ID" value="NZ_VOSB01000023.1"/>
</dbReference>
<dbReference type="Pfam" id="PF13590">
    <property type="entry name" value="DUF4136"/>
    <property type="match status" value="1"/>
</dbReference>
<name>A0A5C7B7T7_9FLAO</name>
<dbReference type="Gene3D" id="3.30.160.670">
    <property type="match status" value="1"/>
</dbReference>
<dbReference type="EMBL" id="VOSB01000023">
    <property type="protein sequence ID" value="TXE15896.1"/>
    <property type="molecule type" value="Genomic_DNA"/>
</dbReference>
<organism evidence="2 3">
    <name type="scientific">Psychroserpens burtonensis</name>
    <dbReference type="NCBI Taxonomy" id="49278"/>
    <lineage>
        <taxon>Bacteria</taxon>
        <taxon>Pseudomonadati</taxon>
        <taxon>Bacteroidota</taxon>
        <taxon>Flavobacteriia</taxon>
        <taxon>Flavobacteriales</taxon>
        <taxon>Flavobacteriaceae</taxon>
        <taxon>Psychroserpens</taxon>
    </lineage>
</organism>
<dbReference type="InterPro" id="IPR025411">
    <property type="entry name" value="DUF4136"/>
</dbReference>
<evidence type="ECO:0000259" key="1">
    <source>
        <dbReference type="Pfam" id="PF13590"/>
    </source>
</evidence>
<evidence type="ECO:0000313" key="2">
    <source>
        <dbReference type="EMBL" id="TXE15896.1"/>
    </source>
</evidence>
<dbReference type="STRING" id="1123037.GCA_000425305_01056"/>
<protein>
    <submittedName>
        <fullName evidence="2">DUF4136 domain-containing protein</fullName>
    </submittedName>
</protein>
<comment type="caution">
    <text evidence="2">The sequence shown here is derived from an EMBL/GenBank/DDBJ whole genome shotgun (WGS) entry which is preliminary data.</text>
</comment>
<dbReference type="AlphaFoldDB" id="A0A5C7B7T7"/>
<gene>
    <name evidence="2" type="ORF">ES692_14845</name>
</gene>
<feature type="domain" description="DUF4136" evidence="1">
    <location>
        <begin position="21"/>
        <end position="171"/>
    </location>
</feature>
<dbReference type="PROSITE" id="PS51257">
    <property type="entry name" value="PROKAR_LIPOPROTEIN"/>
    <property type="match status" value="1"/>
</dbReference>
<keyword evidence="3" id="KW-1185">Reference proteome</keyword>